<keyword evidence="5" id="KW-1185">Reference proteome</keyword>
<accession>A0A1Q9CM36</accession>
<dbReference type="OrthoDB" id="3344688at2759"/>
<dbReference type="InterPro" id="IPR012337">
    <property type="entry name" value="RNaseH-like_sf"/>
</dbReference>
<evidence type="ECO:0000313" key="4">
    <source>
        <dbReference type="EMBL" id="OLP83993.1"/>
    </source>
</evidence>
<dbReference type="InterPro" id="IPR043502">
    <property type="entry name" value="DNA/RNA_pol_sf"/>
</dbReference>
<gene>
    <name evidence="4" type="ORF">AK812_SmicGene35182</name>
</gene>
<feature type="coiled-coil region" evidence="1">
    <location>
        <begin position="88"/>
        <end position="122"/>
    </location>
</feature>
<feature type="compositionally biased region" description="Basic and acidic residues" evidence="2">
    <location>
        <begin position="1190"/>
        <end position="1205"/>
    </location>
</feature>
<feature type="domain" description="Reverse transcriptase Ty1/copia-type" evidence="3">
    <location>
        <begin position="1747"/>
        <end position="2006"/>
    </location>
</feature>
<dbReference type="EMBL" id="LSRX01001076">
    <property type="protein sequence ID" value="OLP83993.1"/>
    <property type="molecule type" value="Genomic_DNA"/>
</dbReference>
<dbReference type="InterPro" id="IPR013103">
    <property type="entry name" value="RVT_2"/>
</dbReference>
<protein>
    <submittedName>
        <fullName evidence="4">Retrovirus-related Pol polyprotein from transposon TNT 1-94</fullName>
    </submittedName>
</protein>
<feature type="compositionally biased region" description="Pro residues" evidence="2">
    <location>
        <begin position="1237"/>
        <end position="1247"/>
    </location>
</feature>
<dbReference type="CDD" id="cd09272">
    <property type="entry name" value="RNase_HI_RT_Ty1"/>
    <property type="match status" value="1"/>
</dbReference>
<dbReference type="SUPFAM" id="SSF56672">
    <property type="entry name" value="DNA/RNA polymerases"/>
    <property type="match status" value="1"/>
</dbReference>
<feature type="region of interest" description="Disordered" evidence="2">
    <location>
        <begin position="1143"/>
        <end position="1258"/>
    </location>
</feature>
<sequence>MAAPTSVKTMDQIMGICLRGMSRWLDLRSRNGIYLDCKLNMGLVQRFQLLFLWKGCGSMAQNRSAGVPREMVQAEVAKQLDGAMTEVYQNMIARISTERQRTEDAEREAQQLRLQLELMEQRMSGQMFEPPPMPTPAETSEPPSLLSRVNFREVDHQRKAVDVGFYKGIAPPPVPMVASSSLGANERVLTAMAKGIETLLQNQSSKGERPETVKPGITELPILPPYTPETGSIDLINWVTHITPIMEDLSDSSSLWWSSMLKQVMEWYAKYSVAAPLERVQMLPVGSAISTKPEWARVERRATAMMLSAIPGTLKEEVIAVGGVNTVNLLAKLFSTYQPGNRQEKALVLTNLEKPTECQDAASAVEALRKWALWRRTLSYTIVGSVKYWFVTYYQVLHEVKCMEAFQPLVSAVEKWSSMWSTAPVKRAALMDSGATHPLRRPHDEKEWLEAVNVNVALAGEARTTMKQNSAGTLLSGDELSQVIVPLGRVIDSLGYRLRWSSTECCLERGDELLPLRIVRGCPEVDEATAHRLIQELETRQVPRLHEATMESVRILRNVEVSWWSCLVDYVTNGNVESGKEALMRAMFFGEEEREDLASLLLRQPNDGGWGYMKQLGLNRRTRKRLMRASTWIVRWDPPGFTRKSDVLQCVGRLSEVAYVNVGSLLAQGGFATTWRVLLWAACQGRLGTIMSKDVGATTTEFEAHARHRARVHLLHALSAAGQSYRGSITPRFLVERRRGASMDSVDWMCDGKAQRYCDEMNLPDPMFQEEQAIEIVNGLTGIVYGAAGRVRLAKMSRDASWRLHIMRNHQPFRRDCALCVRNAATGRQHRATLHPTGYTLSVDVAGPLKGFGKSPDGKYFKYFVIGAFRIPLLDGGVTYDEELRGHPIPEEPELDDDPVLSDEDNADELLEEEEDVPPIAQERRDEEEWKKLRDKFKAPLMTETLYFCVPVNSKKSLHVLPALQQMVIDIRGLGYPVTRIHSDRGGELRSNAIKRWVLSQGILRTTSTGSEPAENGVAEAGVRFLKRRGRILLDAAGLGREHWPTAIQTAALQQRCEKLALVNPMPVAYGAKVYVKTKKYKTGDVESMKPHWTQGRYLGPSTDVRGGHVILKSTGTFLTTTHVRVATEPPNLDEVAPTIIVDSEDLPPLPPPDVPPEAGASAPEHLGERPRVESPSSSGLGRGRSTKVRKNDAAEHLGERHRVESPSSSGLGRIFDDGAELPPYPKGPLDEGAELPPYPKGPPISYSPPVARVRGKSPGVRMKAMRLEGDYEDMVEALGDDYGEGEADPVYQEEIMMRVLKAQEKQAVEAVAVELLNAGDFSREACQRLLRALGGFHTRWKTPRATVGQGMILGAYVRGGSFGITTYGRELPNTLKFLNKFLHIRLQYVMPGSTCTWTTLALQRANAIPAHRDVHNQRGARNYVMEIADETLEGLWVEGAEGAQPVEGGDGVMQPHELQLEDGQVLRGRLHSIEEPVAFDPRARHALVNEAGMKWVLSAYTPSGVHQLLQADVDYLFQHGFPVTGTGVALPTVRAIQRVAYGTGASWETRPMSDASLVQPEFVTLSGSRVAGAQEEVDASIGYEGDEDGDEAAGDWELFVESSEDSCVVEEDVDYQDTQQPRLCRLCSSEDPGCERDLLQRVYEGHLQSDECSEHIQEAMAANLEEWEVYFPMIAKVEPEFTENIEALIDGLEEPLRHTHNVNPREVRASVEKWRASIEKELKVVEKGFERVTVDEIKNYKRTHQVQELPAKLVYTLKPPSDEAVPGTEAAKCKRKSRIVCCGNFNDQDPGDVFASGAAAESLRCTLVLAALRRWVAGGLDITGAFMLTPLPRDKTLIVITPPNILICLGLASPQERWVLTRAMYGLRQAPHLWSEFRDNVIKGMQFELHGSKWKFRQGGAEPNIWYLFQEDASTKVPAGVLLIYVDDLLLLGPPDLVNAMASSIQSTWKTSTLELVEPCRGIRFLGCEIETNEARDAYWIHQKPYVVELLRHHNIPSTARSPIPCPKDMLSLQIEEDEDKGDEHDLRQAQKLCGELLWLSQRSRPDIAFPVSIMGSLLTRAAPRSIAIGQRLLSYLQRTMGMALELRPTEGGFEAWSDCSFAPNGSKPHSGMTITWDKAVISWRSGRQPFTCLSTAEGELVAAIETLTLSMSMKAIVDEFGVPLPATTLCIDNQAALVLANPSSTASWRTRHLRIRSSFLREKVDQGEVKLLYVPGKIQLADLLTKGFPRQRLEELCGLWGLVDMFEAASQMKLVKVMVMMTMLVQTARGSLITKDPIPLETSWELYVVLALVVVAVISFWECGWSVWYTLSGGDSDSDGVKRQRVDQYDVGLGTYSILLYRIRGIFLYWTYGVHLDSTYGIKDCNDSTAIVVTYNTTPELYNRW</sequence>
<evidence type="ECO:0000256" key="2">
    <source>
        <dbReference type="SAM" id="MobiDB-lite"/>
    </source>
</evidence>
<proteinExistence type="predicted"/>
<dbReference type="Gene3D" id="3.30.420.10">
    <property type="entry name" value="Ribonuclease H-like superfamily/Ribonuclease H"/>
    <property type="match status" value="1"/>
</dbReference>
<keyword evidence="1" id="KW-0175">Coiled coil</keyword>
<dbReference type="PANTHER" id="PTHR11439:SF467">
    <property type="entry name" value="INTEGRASE CATALYTIC DOMAIN-CONTAINING PROTEIN"/>
    <property type="match status" value="1"/>
</dbReference>
<dbReference type="SUPFAM" id="SSF53098">
    <property type="entry name" value="Ribonuclease H-like"/>
    <property type="match status" value="1"/>
</dbReference>
<organism evidence="4 5">
    <name type="scientific">Symbiodinium microadriaticum</name>
    <name type="common">Dinoflagellate</name>
    <name type="synonym">Zooxanthella microadriatica</name>
    <dbReference type="NCBI Taxonomy" id="2951"/>
    <lineage>
        <taxon>Eukaryota</taxon>
        <taxon>Sar</taxon>
        <taxon>Alveolata</taxon>
        <taxon>Dinophyceae</taxon>
        <taxon>Suessiales</taxon>
        <taxon>Symbiodiniaceae</taxon>
        <taxon>Symbiodinium</taxon>
    </lineage>
</organism>
<evidence type="ECO:0000259" key="3">
    <source>
        <dbReference type="Pfam" id="PF07727"/>
    </source>
</evidence>
<evidence type="ECO:0000256" key="1">
    <source>
        <dbReference type="SAM" id="Coils"/>
    </source>
</evidence>
<dbReference type="Pfam" id="PF07727">
    <property type="entry name" value="RVT_2"/>
    <property type="match status" value="1"/>
</dbReference>
<evidence type="ECO:0000313" key="5">
    <source>
        <dbReference type="Proteomes" id="UP000186817"/>
    </source>
</evidence>
<dbReference type="GO" id="GO:0003676">
    <property type="term" value="F:nucleic acid binding"/>
    <property type="evidence" value="ECO:0007669"/>
    <property type="project" value="InterPro"/>
</dbReference>
<reference evidence="4 5" key="1">
    <citation type="submission" date="2016-02" db="EMBL/GenBank/DDBJ databases">
        <title>Genome analysis of coral dinoflagellate symbionts highlights evolutionary adaptations to a symbiotic lifestyle.</title>
        <authorList>
            <person name="Aranda M."/>
            <person name="Li Y."/>
            <person name="Liew Y.J."/>
            <person name="Baumgarten S."/>
            <person name="Simakov O."/>
            <person name="Wilson M."/>
            <person name="Piel J."/>
            <person name="Ashoor H."/>
            <person name="Bougouffa S."/>
            <person name="Bajic V.B."/>
            <person name="Ryu T."/>
            <person name="Ravasi T."/>
            <person name="Bayer T."/>
            <person name="Micklem G."/>
            <person name="Kim H."/>
            <person name="Bhak J."/>
            <person name="Lajeunesse T.C."/>
            <person name="Voolstra C.R."/>
        </authorList>
    </citation>
    <scope>NUCLEOTIDE SEQUENCE [LARGE SCALE GENOMIC DNA]</scope>
    <source>
        <strain evidence="4 5">CCMP2467</strain>
    </source>
</reference>
<dbReference type="PANTHER" id="PTHR11439">
    <property type="entry name" value="GAG-POL-RELATED RETROTRANSPOSON"/>
    <property type="match status" value="1"/>
</dbReference>
<dbReference type="Proteomes" id="UP000186817">
    <property type="component" value="Unassembled WGS sequence"/>
</dbReference>
<dbReference type="InterPro" id="IPR036397">
    <property type="entry name" value="RNaseH_sf"/>
</dbReference>
<comment type="caution">
    <text evidence="4">The sequence shown here is derived from an EMBL/GenBank/DDBJ whole genome shotgun (WGS) entry which is preliminary data.</text>
</comment>
<name>A0A1Q9CM36_SYMMI</name>